<dbReference type="SUPFAM" id="SSF46689">
    <property type="entry name" value="Homeodomain-like"/>
    <property type="match status" value="1"/>
</dbReference>
<feature type="domain" description="HTH araC/xylS-type" evidence="5">
    <location>
        <begin position="306"/>
        <end position="404"/>
    </location>
</feature>
<evidence type="ECO:0000256" key="4">
    <source>
        <dbReference type="SAM" id="MobiDB-lite"/>
    </source>
</evidence>
<evidence type="ECO:0000313" key="7">
    <source>
        <dbReference type="Proteomes" id="UP000008234"/>
    </source>
</evidence>
<dbReference type="PANTHER" id="PTHR43280">
    <property type="entry name" value="ARAC-FAMILY TRANSCRIPTIONAL REGULATOR"/>
    <property type="match status" value="1"/>
</dbReference>
<dbReference type="Proteomes" id="UP000008234">
    <property type="component" value="Chromosome"/>
</dbReference>
<keyword evidence="2" id="KW-0238">DNA-binding</keyword>
<dbReference type="Gene3D" id="1.10.10.60">
    <property type="entry name" value="Homeodomain-like"/>
    <property type="match status" value="3"/>
</dbReference>
<protein>
    <submittedName>
        <fullName evidence="6">Transcriptional regulator, AraC family</fullName>
    </submittedName>
</protein>
<dbReference type="EMBL" id="CP001850">
    <property type="protein sequence ID" value="ADC90614.1"/>
    <property type="molecule type" value="Genomic_DNA"/>
</dbReference>
<dbReference type="PROSITE" id="PS01124">
    <property type="entry name" value="HTH_ARAC_FAMILY_2"/>
    <property type="match status" value="2"/>
</dbReference>
<sequence>MRIIPDKFPAETGTGIHRAGTTGSAGTETTGAAGTGTTGATSTETTGAAGKQSAEVERTQAARTGRVRKQVARVARTEAVIPGIIEGKLKMRKQNAMLAQIAAFDYQIDREPTEPLLHQTGRMLYITDGHGKIVIQDKVYQLFPGLIVVLMPWQVSQIIEVREPLRYILLAFNYTYINYLIKNNFESGDNYERLRDILYSVSTLYPRESTRQEFFSLFSSFAFLLDAGDDLYRPDSKSHDISVSIRTGLQAAFSAGKSNEWSHWAAVRLTSRLMELLAMYALEVKATTGEGNIVPADKVPDSYNPTRFFQYLYHNLDTYPTLKSAAEQFMMSESTLNRFVRRTTGENYTDLVKDMRIMKIIDFLLYSDFSLQEIAGFLGYKDASYISRLIHEKTGLHAQEIREQPHRANLLNRDRGLAKARAVCKYIGENYQSDISAIQVAETFDISTGALTVMLKETFDKTFNELLNEFRLSKACVLLLTTDMEITEIAFHVGYNSIKTFVRNFKAKYTYTPSSFRTTIHLQDVDLQDAD</sequence>
<evidence type="ECO:0000256" key="2">
    <source>
        <dbReference type="ARBA" id="ARBA00023125"/>
    </source>
</evidence>
<dbReference type="AlphaFoldDB" id="D3R0I9"/>
<dbReference type="GO" id="GO:0003700">
    <property type="term" value="F:DNA-binding transcription factor activity"/>
    <property type="evidence" value="ECO:0007669"/>
    <property type="project" value="InterPro"/>
</dbReference>
<keyword evidence="3" id="KW-0804">Transcription</keyword>
<dbReference type="GO" id="GO:0043565">
    <property type="term" value="F:sequence-specific DNA binding"/>
    <property type="evidence" value="ECO:0007669"/>
    <property type="project" value="InterPro"/>
</dbReference>
<feature type="region of interest" description="Disordered" evidence="4">
    <location>
        <begin position="1"/>
        <end position="64"/>
    </location>
</feature>
<keyword evidence="7" id="KW-1185">Reference proteome</keyword>
<evidence type="ECO:0000256" key="1">
    <source>
        <dbReference type="ARBA" id="ARBA00023015"/>
    </source>
</evidence>
<dbReference type="RefSeq" id="WP_012993922.1">
    <property type="nucleotide sequence ID" value="NC_013895.2"/>
</dbReference>
<proteinExistence type="predicted"/>
<dbReference type="HOGENOM" id="CLU_038564_1_0_9"/>
<dbReference type="SMART" id="SM00342">
    <property type="entry name" value="HTH_ARAC"/>
    <property type="match status" value="2"/>
</dbReference>
<dbReference type="OrthoDB" id="94877at2"/>
<evidence type="ECO:0000313" key="6">
    <source>
        <dbReference type="EMBL" id="ADC90614.1"/>
    </source>
</evidence>
<dbReference type="KEGG" id="clo:HMPREF0868_0358"/>
<dbReference type="Pfam" id="PF12833">
    <property type="entry name" value="HTH_18"/>
    <property type="match status" value="2"/>
</dbReference>
<dbReference type="STRING" id="699246.HMPREF0868_0358"/>
<dbReference type="eggNOG" id="COG2207">
    <property type="taxonomic scope" value="Bacteria"/>
</dbReference>
<gene>
    <name evidence="6" type="ordered locus">HMPREF0868_0358</name>
</gene>
<dbReference type="PANTHER" id="PTHR43280:SF27">
    <property type="entry name" value="TRANSCRIPTIONAL REGULATOR MTLR"/>
    <property type="match status" value="1"/>
</dbReference>
<reference evidence="7" key="1">
    <citation type="submission" date="2009-12" db="EMBL/GenBank/DDBJ databases">
        <title>Sequence of Clostridiales genomosp. BVAB3 str. UPII9-5.</title>
        <authorList>
            <person name="Madupu R."/>
            <person name="Durkin A.S."/>
            <person name="Torralba M."/>
            <person name="Methe B."/>
            <person name="Sutton G.G."/>
            <person name="Strausberg R.L."/>
            <person name="Nelson K.E."/>
        </authorList>
    </citation>
    <scope>NUCLEOTIDE SEQUENCE [LARGE SCALE GENOMIC DNA]</scope>
    <source>
        <strain evidence="7">UPII9-5</strain>
    </source>
</reference>
<feature type="compositionally biased region" description="Low complexity" evidence="4">
    <location>
        <begin position="19"/>
        <end position="32"/>
    </location>
</feature>
<feature type="domain" description="HTH araC/xylS-type" evidence="5">
    <location>
        <begin position="421"/>
        <end position="519"/>
    </location>
</feature>
<name>D3R0I9_MAGIU</name>
<dbReference type="SUPFAM" id="SSF51215">
    <property type="entry name" value="Regulatory protein AraC"/>
    <property type="match status" value="1"/>
</dbReference>
<dbReference type="InterPro" id="IPR009057">
    <property type="entry name" value="Homeodomain-like_sf"/>
</dbReference>
<dbReference type="InterPro" id="IPR037923">
    <property type="entry name" value="HTH-like"/>
</dbReference>
<evidence type="ECO:0000259" key="5">
    <source>
        <dbReference type="PROSITE" id="PS01124"/>
    </source>
</evidence>
<evidence type="ECO:0000256" key="3">
    <source>
        <dbReference type="ARBA" id="ARBA00023163"/>
    </source>
</evidence>
<organism evidence="6 7">
    <name type="scientific">Mageeibacillus indolicus (strain UPII9-5)</name>
    <name type="common">Clostridiales genomosp. BVAB3 (strain UPII9-5)</name>
    <dbReference type="NCBI Taxonomy" id="699246"/>
    <lineage>
        <taxon>Bacteria</taxon>
        <taxon>Bacillati</taxon>
        <taxon>Bacillota</taxon>
        <taxon>Clostridia</taxon>
        <taxon>Eubacteriales</taxon>
        <taxon>Oscillospiraceae</taxon>
        <taxon>Mageeibacillus</taxon>
    </lineage>
</organism>
<dbReference type="InterPro" id="IPR018060">
    <property type="entry name" value="HTH_AraC"/>
</dbReference>
<accession>D3R0I9</accession>
<feature type="compositionally biased region" description="Low complexity" evidence="4">
    <location>
        <begin position="38"/>
        <end position="50"/>
    </location>
</feature>
<keyword evidence="1" id="KW-0805">Transcription regulation</keyword>